<dbReference type="NCBIfam" id="TIGR00762">
    <property type="entry name" value="DegV"/>
    <property type="match status" value="1"/>
</dbReference>
<gene>
    <name evidence="2" type="ORF">UFOPK3752_01996</name>
    <name evidence="3" type="ORF">UFOPK4150_02510</name>
</gene>
<dbReference type="PANTHER" id="PTHR33434:SF2">
    <property type="entry name" value="FATTY ACID-BINDING PROTEIN TM_1468"/>
    <property type="match status" value="1"/>
</dbReference>
<evidence type="ECO:0000313" key="2">
    <source>
        <dbReference type="EMBL" id="CAB4956450.1"/>
    </source>
</evidence>
<dbReference type="PROSITE" id="PS51482">
    <property type="entry name" value="DEGV"/>
    <property type="match status" value="1"/>
</dbReference>
<organism evidence="3">
    <name type="scientific">freshwater metagenome</name>
    <dbReference type="NCBI Taxonomy" id="449393"/>
    <lineage>
        <taxon>unclassified sequences</taxon>
        <taxon>metagenomes</taxon>
        <taxon>ecological metagenomes</taxon>
    </lineage>
</organism>
<dbReference type="GO" id="GO:0008289">
    <property type="term" value="F:lipid binding"/>
    <property type="evidence" value="ECO:0007669"/>
    <property type="project" value="UniProtKB-KW"/>
</dbReference>
<name>A0A6J7SJP2_9ZZZZ</name>
<proteinExistence type="predicted"/>
<dbReference type="Gene3D" id="3.30.1180.10">
    <property type="match status" value="1"/>
</dbReference>
<sequence>MGHRVAIVTDSTAYLPADLVLAHGIWIVPVQVVVDGRPFDEGVEITPAEVATALRAWSVVTTSRPSPDRFARAYAEAAASGATAVVSAHLSGDMSGTYDSAVLAARDASIDVIVLDTRVVAMAMGFGVLDGADVAASGADATTVAAAIMARCQASHALFYVDTLDYLRRGGRIGAAQALVGQALAVKPILELVGGRVSPLEKVRTGARALARIEELVMERAAGRICDVAVHHLDSPERAEALAHHLRSRLTGSNVLVGEVGAVVGAHVGPGMVAVALSPRLDHEAGAGASA</sequence>
<dbReference type="SUPFAM" id="SSF82549">
    <property type="entry name" value="DAK1/DegV-like"/>
    <property type="match status" value="1"/>
</dbReference>
<reference evidence="3" key="1">
    <citation type="submission" date="2020-05" db="EMBL/GenBank/DDBJ databases">
        <authorList>
            <person name="Chiriac C."/>
            <person name="Salcher M."/>
            <person name="Ghai R."/>
            <person name="Kavagutti S V."/>
        </authorList>
    </citation>
    <scope>NUCLEOTIDE SEQUENCE</scope>
</reference>
<dbReference type="Gene3D" id="3.40.50.10170">
    <property type="match status" value="1"/>
</dbReference>
<dbReference type="Pfam" id="PF02645">
    <property type="entry name" value="DegV"/>
    <property type="match status" value="1"/>
</dbReference>
<dbReference type="InterPro" id="IPR050270">
    <property type="entry name" value="DegV_domain_contain"/>
</dbReference>
<dbReference type="PANTHER" id="PTHR33434">
    <property type="entry name" value="DEGV DOMAIN-CONTAINING PROTEIN DR_1986-RELATED"/>
    <property type="match status" value="1"/>
</dbReference>
<dbReference type="InterPro" id="IPR043168">
    <property type="entry name" value="DegV_C"/>
</dbReference>
<dbReference type="AlphaFoldDB" id="A0A6J7SJP2"/>
<dbReference type="EMBL" id="CAFBND010000115">
    <property type="protein sequence ID" value="CAB4956450.1"/>
    <property type="molecule type" value="Genomic_DNA"/>
</dbReference>
<evidence type="ECO:0000256" key="1">
    <source>
        <dbReference type="ARBA" id="ARBA00023121"/>
    </source>
</evidence>
<evidence type="ECO:0000313" key="3">
    <source>
        <dbReference type="EMBL" id="CAB5041485.1"/>
    </source>
</evidence>
<dbReference type="EMBL" id="CAFBPU010000104">
    <property type="protein sequence ID" value="CAB5041485.1"/>
    <property type="molecule type" value="Genomic_DNA"/>
</dbReference>
<accession>A0A6J7SJP2</accession>
<keyword evidence="1" id="KW-0446">Lipid-binding</keyword>
<protein>
    <submittedName>
        <fullName evidence="3">Unannotated protein</fullName>
    </submittedName>
</protein>
<dbReference type="InterPro" id="IPR003797">
    <property type="entry name" value="DegV"/>
</dbReference>